<evidence type="ECO:0000313" key="5">
    <source>
        <dbReference type="Proteomes" id="UP001186944"/>
    </source>
</evidence>
<proteinExistence type="predicted"/>
<evidence type="ECO:0000313" key="4">
    <source>
        <dbReference type="EMBL" id="KAK3085644.1"/>
    </source>
</evidence>
<feature type="domain" description="26S proteasome regulatory subunit RPN2 C-terminal" evidence="3">
    <location>
        <begin position="162"/>
        <end position="265"/>
    </location>
</feature>
<dbReference type="GO" id="GO:0043161">
    <property type="term" value="P:proteasome-mediated ubiquitin-dependent protein catabolic process"/>
    <property type="evidence" value="ECO:0007669"/>
    <property type="project" value="TreeGrafter"/>
</dbReference>
<dbReference type="Pfam" id="PF18004">
    <property type="entry name" value="RPN2_C"/>
    <property type="match status" value="1"/>
</dbReference>
<feature type="compositionally biased region" description="Basic and acidic residues" evidence="2">
    <location>
        <begin position="214"/>
        <end position="280"/>
    </location>
</feature>
<dbReference type="GO" id="GO:0034515">
    <property type="term" value="C:proteasome storage granule"/>
    <property type="evidence" value="ECO:0007669"/>
    <property type="project" value="TreeGrafter"/>
</dbReference>
<dbReference type="PANTHER" id="PTHR10943">
    <property type="entry name" value="26S PROTEASOME NON-ATPASE REGULATORY SUBUNIT"/>
    <property type="match status" value="1"/>
</dbReference>
<dbReference type="GO" id="GO:0008540">
    <property type="term" value="C:proteasome regulatory particle, base subcomplex"/>
    <property type="evidence" value="ECO:0007669"/>
    <property type="project" value="TreeGrafter"/>
</dbReference>
<comment type="caution">
    <text evidence="4">The sequence shown here is derived from an EMBL/GenBank/DDBJ whole genome shotgun (WGS) entry which is preliminary data.</text>
</comment>
<dbReference type="AlphaFoldDB" id="A0AA88XQL9"/>
<organism evidence="4 5">
    <name type="scientific">Pinctada imbricata</name>
    <name type="common">Atlantic pearl-oyster</name>
    <name type="synonym">Pinctada martensii</name>
    <dbReference type="NCBI Taxonomy" id="66713"/>
    <lineage>
        <taxon>Eukaryota</taxon>
        <taxon>Metazoa</taxon>
        <taxon>Spiralia</taxon>
        <taxon>Lophotrochozoa</taxon>
        <taxon>Mollusca</taxon>
        <taxon>Bivalvia</taxon>
        <taxon>Autobranchia</taxon>
        <taxon>Pteriomorphia</taxon>
        <taxon>Pterioida</taxon>
        <taxon>Pterioidea</taxon>
        <taxon>Pteriidae</taxon>
        <taxon>Pinctada</taxon>
    </lineage>
</organism>
<dbReference type="InterPro" id="IPR040623">
    <property type="entry name" value="RPN2_C"/>
</dbReference>
<feature type="region of interest" description="Disordered" evidence="2">
    <location>
        <begin position="177"/>
        <end position="280"/>
    </location>
</feature>
<reference evidence="4" key="1">
    <citation type="submission" date="2019-08" db="EMBL/GenBank/DDBJ databases">
        <title>The improved chromosome-level genome for the pearl oyster Pinctada fucata martensii using PacBio sequencing and Hi-C.</title>
        <authorList>
            <person name="Zheng Z."/>
        </authorList>
    </citation>
    <scope>NUCLEOTIDE SEQUENCE</scope>
    <source>
        <strain evidence="4">ZZ-2019</strain>
        <tissue evidence="4">Adductor muscle</tissue>
    </source>
</reference>
<dbReference type="InterPro" id="IPR002015">
    <property type="entry name" value="Proteasome/cyclosome_rpt"/>
</dbReference>
<keyword evidence="5" id="KW-1185">Reference proteome</keyword>
<accession>A0AA88XQL9</accession>
<feature type="compositionally biased region" description="Basic and acidic residues" evidence="2">
    <location>
        <begin position="189"/>
        <end position="201"/>
    </location>
</feature>
<name>A0AA88XQL9_PINIB</name>
<sequence length="280" mass="31390">MVRHGGCLGVGLAAMGTARQDIYEQLKFNLYQDDAVTGEAAGIAMGLVMLGTKQATAIEDMVAYAKETQHEKILRGLAVGISLTMYGRLEEADALIESLCRDKDPILRWSGMFTIAMAYCGSGSNDALRRLLHVAVSDVNDDCKESSCHLPGLLVIQNSRTGLNEDLKMPKMDICSNAKPSHYAYPPPLEDKKEKTKEKVETAILSITAKQKKKDAEKKKEEEKMDTDEEKKDQQTEKKEKKEGEKMEVDTETKEESKDKEKEKEKGQREGKRWRERKAG</sequence>
<evidence type="ECO:0000256" key="1">
    <source>
        <dbReference type="ARBA" id="ARBA00022737"/>
    </source>
</evidence>
<dbReference type="Gene3D" id="1.25.10.10">
    <property type="entry name" value="Leucine-rich Repeat Variant"/>
    <property type="match status" value="1"/>
</dbReference>
<dbReference type="EMBL" id="VSWD01000012">
    <property type="protein sequence ID" value="KAK3085644.1"/>
    <property type="molecule type" value="Genomic_DNA"/>
</dbReference>
<evidence type="ECO:0000259" key="3">
    <source>
        <dbReference type="Pfam" id="PF18004"/>
    </source>
</evidence>
<keyword evidence="1" id="KW-0677">Repeat</keyword>
<dbReference type="GO" id="GO:0005634">
    <property type="term" value="C:nucleus"/>
    <property type="evidence" value="ECO:0007669"/>
    <property type="project" value="TreeGrafter"/>
</dbReference>
<evidence type="ECO:0000256" key="2">
    <source>
        <dbReference type="SAM" id="MobiDB-lite"/>
    </source>
</evidence>
<dbReference type="Pfam" id="PF01851">
    <property type="entry name" value="PC_rep"/>
    <property type="match status" value="2"/>
</dbReference>
<gene>
    <name evidence="4" type="ORF">FSP39_006567</name>
</gene>
<protein>
    <recommendedName>
        <fullName evidence="3">26S proteasome regulatory subunit RPN2 C-terminal domain-containing protein</fullName>
    </recommendedName>
</protein>
<dbReference type="PANTHER" id="PTHR10943:SF2">
    <property type="entry name" value="26S PROTEASOME NON-ATPASE REGULATORY SUBUNIT 1"/>
    <property type="match status" value="1"/>
</dbReference>
<dbReference type="InterPro" id="IPR011989">
    <property type="entry name" value="ARM-like"/>
</dbReference>
<dbReference type="Proteomes" id="UP001186944">
    <property type="component" value="Unassembled WGS sequence"/>
</dbReference>